<dbReference type="InterPro" id="IPR001036">
    <property type="entry name" value="Acrflvin-R"/>
</dbReference>
<evidence type="ECO:0000256" key="9">
    <source>
        <dbReference type="RuleBase" id="RU364070"/>
    </source>
</evidence>
<dbReference type="AlphaFoldDB" id="A0A5E5AH97"/>
<evidence type="ECO:0000313" key="11">
    <source>
        <dbReference type="EMBL" id="VVE71893.1"/>
    </source>
</evidence>
<dbReference type="GO" id="GO:0009636">
    <property type="term" value="P:response to toxic substance"/>
    <property type="evidence" value="ECO:0007669"/>
    <property type="project" value="UniProtKB-ARBA"/>
</dbReference>
<feature type="transmembrane region" description="Helical" evidence="9">
    <location>
        <begin position="867"/>
        <end position="886"/>
    </location>
</feature>
<evidence type="ECO:0000256" key="8">
    <source>
        <dbReference type="ARBA" id="ARBA00023136"/>
    </source>
</evidence>
<evidence type="ECO:0000256" key="4">
    <source>
        <dbReference type="ARBA" id="ARBA00022475"/>
    </source>
</evidence>
<dbReference type="Gene3D" id="3.30.2090.10">
    <property type="entry name" value="Multidrug efflux transporter AcrB TolC docking domain, DN and DC subdomains"/>
    <property type="match status" value="2"/>
</dbReference>
<keyword evidence="6 9" id="KW-0812">Transmembrane</keyword>
<dbReference type="SUPFAM" id="SSF82714">
    <property type="entry name" value="Multidrug efflux transporter AcrB TolC docking domain, DN and DC subdomains"/>
    <property type="match status" value="2"/>
</dbReference>
<dbReference type="Pfam" id="PF00873">
    <property type="entry name" value="ACR_tran"/>
    <property type="match status" value="1"/>
</dbReference>
<name>A0A5E5AH97_9BURK</name>
<dbReference type="GO" id="GO:0042910">
    <property type="term" value="F:xenobiotic transmembrane transporter activity"/>
    <property type="evidence" value="ECO:0007669"/>
    <property type="project" value="TreeGrafter"/>
</dbReference>
<protein>
    <recommendedName>
        <fullName evidence="9">Efflux pump membrane transporter</fullName>
    </recommendedName>
</protein>
<dbReference type="Gene3D" id="3.30.70.1320">
    <property type="entry name" value="Multidrug efflux transporter AcrB pore domain like"/>
    <property type="match status" value="1"/>
</dbReference>
<dbReference type="InterPro" id="IPR027463">
    <property type="entry name" value="AcrB_DN_DC_subdom"/>
</dbReference>
<evidence type="ECO:0000256" key="2">
    <source>
        <dbReference type="ARBA" id="ARBA00010942"/>
    </source>
</evidence>
<comment type="similarity">
    <text evidence="2 9">Belongs to the resistance-nodulation-cell division (RND) (TC 2.A.6) family.</text>
</comment>
<feature type="transmembrane region" description="Helical" evidence="9">
    <location>
        <begin position="469"/>
        <end position="496"/>
    </location>
</feature>
<evidence type="ECO:0000256" key="6">
    <source>
        <dbReference type="ARBA" id="ARBA00022692"/>
    </source>
</evidence>
<dbReference type="Proteomes" id="UP000414136">
    <property type="component" value="Unassembled WGS sequence"/>
</dbReference>
<feature type="transmembrane region" description="Helical" evidence="9">
    <location>
        <begin position="996"/>
        <end position="1022"/>
    </location>
</feature>
<feature type="transmembrane region" description="Helical" evidence="9">
    <location>
        <begin position="339"/>
        <end position="358"/>
    </location>
</feature>
<dbReference type="PANTHER" id="PTHR32063:SF10">
    <property type="entry name" value="EFFLUX PUMP MEMBRANE TRANSPORTER"/>
    <property type="match status" value="1"/>
</dbReference>
<dbReference type="FunFam" id="3.30.70.1430:FF:000001">
    <property type="entry name" value="Efflux pump membrane transporter"/>
    <property type="match status" value="1"/>
</dbReference>
<feature type="region of interest" description="Disordered" evidence="10">
    <location>
        <begin position="1032"/>
        <end position="1073"/>
    </location>
</feature>
<feature type="compositionally biased region" description="Gly residues" evidence="10">
    <location>
        <begin position="1035"/>
        <end position="1048"/>
    </location>
</feature>
<dbReference type="PRINTS" id="PR00702">
    <property type="entry name" value="ACRIFLAVINRP"/>
</dbReference>
<dbReference type="NCBIfam" id="TIGR00915">
    <property type="entry name" value="2A0602"/>
    <property type="match status" value="1"/>
</dbReference>
<dbReference type="SUPFAM" id="SSF82866">
    <property type="entry name" value="Multidrug efflux transporter AcrB transmembrane domain"/>
    <property type="match status" value="2"/>
</dbReference>
<dbReference type="NCBIfam" id="NF007131">
    <property type="entry name" value="PRK09577.1"/>
    <property type="match status" value="1"/>
</dbReference>
<evidence type="ECO:0000256" key="1">
    <source>
        <dbReference type="ARBA" id="ARBA00004429"/>
    </source>
</evidence>
<dbReference type="EMBL" id="CABPSQ010000009">
    <property type="protein sequence ID" value="VVE71893.1"/>
    <property type="molecule type" value="Genomic_DNA"/>
</dbReference>
<evidence type="ECO:0000256" key="7">
    <source>
        <dbReference type="ARBA" id="ARBA00022989"/>
    </source>
</evidence>
<proteinExistence type="inferred from homology"/>
<dbReference type="InterPro" id="IPR004764">
    <property type="entry name" value="MdtF-like"/>
</dbReference>
<keyword evidence="7 9" id="KW-1133">Transmembrane helix</keyword>
<feature type="transmembrane region" description="Helical" evidence="9">
    <location>
        <begin position="365"/>
        <end position="386"/>
    </location>
</feature>
<accession>A0A5E5AH97</accession>
<keyword evidence="3 9" id="KW-0813">Transport</keyword>
<keyword evidence="5 9" id="KW-0997">Cell inner membrane</keyword>
<comment type="subcellular location">
    <subcellularLocation>
        <location evidence="1 9">Cell inner membrane</location>
        <topology evidence="1 9">Multi-pass membrane protein</topology>
    </subcellularLocation>
</comment>
<comment type="caution">
    <text evidence="9">Lacks conserved residue(s) required for the propagation of feature annotation.</text>
</comment>
<dbReference type="GO" id="GO:0015562">
    <property type="term" value="F:efflux transmembrane transporter activity"/>
    <property type="evidence" value="ECO:0007669"/>
    <property type="project" value="InterPro"/>
</dbReference>
<feature type="transmembrane region" description="Helical" evidence="9">
    <location>
        <begin position="539"/>
        <end position="556"/>
    </location>
</feature>
<reference evidence="11 12" key="1">
    <citation type="submission" date="2019-08" db="EMBL/GenBank/DDBJ databases">
        <authorList>
            <person name="Peeters C."/>
        </authorList>
    </citation>
    <scope>NUCLEOTIDE SEQUENCE [LARGE SCALE GENOMIC DNA]</scope>
    <source>
        <strain evidence="11 12">LMG 31118</strain>
    </source>
</reference>
<dbReference type="NCBIfam" id="NF000282">
    <property type="entry name" value="RND_permease_1"/>
    <property type="match status" value="1"/>
</dbReference>
<dbReference type="Gene3D" id="1.20.1640.10">
    <property type="entry name" value="Multidrug efflux transporter AcrB transmembrane domain"/>
    <property type="match status" value="2"/>
</dbReference>
<feature type="transmembrane region" description="Helical" evidence="9">
    <location>
        <begin position="919"/>
        <end position="944"/>
    </location>
</feature>
<keyword evidence="12" id="KW-1185">Reference proteome</keyword>
<dbReference type="PANTHER" id="PTHR32063">
    <property type="match status" value="1"/>
</dbReference>
<sequence length="1073" mass="114799">MARFFIDRPVFAWVISLMITLVGVLAIRALPVAQYPDIAPPMVSVWSSYPGASAKVVEDSVTAIIERQMNGAPGLMYTSSTSGNGESSVNLTFRQGTSLDLAAVEVQNRLKTVESRLPEVVRRYGVKVERAADNIHMVVTLSSRNPAINEFDLGEIAASQVMNQLKRVPGVGQVQFWGTEKAIRIWPDAARLVALDLTASDIVSRVRAYNARVTIGDLGAGATPTSAPINANVVSDSALSTPEEFANIPLRVRADGSAIRLGDVARVELGASDYNYSARVDAMPATAMGIKLAAGSNAVEVMKAVRQVMDEQAKLFPAGVDYQMPYETASFVKVSIQKVVKTLLEAIVLVFLVMYLFMQNLRATLIPTLVVPVALLGTFGVLLGLGYSINTLTMFGMVLAIGILVDDAIVVVENTERIMVEEGLSPYAATVKAMQQISGAIVGITVVLVTVFVPMAFFSGAVGNIYRQFAVTLAVSIGFSAFLALSLTPALCATLLRPIAADHHEKRGFFGWFNRTFAVGTERYTRTVGKTLRRPWRAMLVYALVLIAVPLAFMRLPSAFIPEEDTGSFMIMASEPQGATLPEAMTALKRIEQYLMQNEPVKHVFVLGGWNEFGAGPGGGMLYVTLKDWHERTSKHDGVNAIVDRVNEKFTGQPDRMMIAMNSPALPELGSSNGFNLRLQDRAGVGKEVFTAARDDLLHKAAKDPVLKNVIFAGQGDVPQVDVSIDRRKMEALGVSMDDVNTTLATMFGSDYVGDFMLGAENRRVLVQSDGRQRVTPEDVGNLRVRNANGEMVPLSAFVALKWKLGSPQLKRYNGYPSFTIQGEAAPGKSSGEAMARMEQLMAEMPAGIGHEWSGQSLEERDSGAQAPMLFALSVLVVFLALAALYESWAIPAAVIMVVPLGVIGALGAVSLLGMPNDIYFKVGLIATIGLSAKNAILIVEVANDLTKQGMGWLDAAVEAARLRLRPIVMTSLAFGFGVVPLAIASGPASGAQRAIGVAVLGGIVTATVLAIFLVPLFFLIVGRFVRRGQKVGTGRNGGNDTNGGNDGAGSVDPMDGNDGNNGHRGPVAEGKV</sequence>
<dbReference type="FunFam" id="1.20.1640.10:FF:000001">
    <property type="entry name" value="Efflux pump membrane transporter"/>
    <property type="match status" value="1"/>
</dbReference>
<dbReference type="SUPFAM" id="SSF82693">
    <property type="entry name" value="Multidrug efflux transporter AcrB pore domain, PN1, PN2, PC1 and PC2 subdomains"/>
    <property type="match status" value="3"/>
</dbReference>
<gene>
    <name evidence="11" type="primary">acrB</name>
    <name evidence="11" type="ORF">PCA31118_04006</name>
</gene>
<feature type="transmembrane region" description="Helical" evidence="9">
    <location>
        <begin position="965"/>
        <end position="984"/>
    </location>
</feature>
<organism evidence="11 12">
    <name type="scientific">Pandoraea captiosa</name>
    <dbReference type="NCBI Taxonomy" id="2508302"/>
    <lineage>
        <taxon>Bacteria</taxon>
        <taxon>Pseudomonadati</taxon>
        <taxon>Pseudomonadota</taxon>
        <taxon>Betaproteobacteria</taxon>
        <taxon>Burkholderiales</taxon>
        <taxon>Burkholderiaceae</taxon>
        <taxon>Pandoraea</taxon>
    </lineage>
</organism>
<keyword evidence="4" id="KW-1003">Cell membrane</keyword>
<evidence type="ECO:0000256" key="10">
    <source>
        <dbReference type="SAM" id="MobiDB-lite"/>
    </source>
</evidence>
<feature type="transmembrane region" description="Helical" evidence="9">
    <location>
        <begin position="893"/>
        <end position="913"/>
    </location>
</feature>
<evidence type="ECO:0000256" key="5">
    <source>
        <dbReference type="ARBA" id="ARBA00022519"/>
    </source>
</evidence>
<dbReference type="RefSeq" id="WP_150626806.1">
    <property type="nucleotide sequence ID" value="NZ_CABPSQ010000009.1"/>
</dbReference>
<feature type="transmembrane region" description="Helical" evidence="9">
    <location>
        <begin position="433"/>
        <end position="457"/>
    </location>
</feature>
<dbReference type="Gene3D" id="3.30.70.1430">
    <property type="entry name" value="Multidrug efflux transporter AcrB pore domain"/>
    <property type="match status" value="2"/>
</dbReference>
<evidence type="ECO:0000313" key="12">
    <source>
        <dbReference type="Proteomes" id="UP000414136"/>
    </source>
</evidence>
<evidence type="ECO:0000256" key="3">
    <source>
        <dbReference type="ARBA" id="ARBA00022448"/>
    </source>
</evidence>
<keyword evidence="8 9" id="KW-0472">Membrane</keyword>
<dbReference type="Gene3D" id="3.30.70.1440">
    <property type="entry name" value="Multidrug efflux transporter AcrB pore domain"/>
    <property type="match status" value="1"/>
</dbReference>
<dbReference type="OrthoDB" id="9176627at2"/>
<dbReference type="GO" id="GO:0005886">
    <property type="term" value="C:plasma membrane"/>
    <property type="evidence" value="ECO:0007669"/>
    <property type="project" value="UniProtKB-SubCell"/>
</dbReference>